<feature type="compositionally biased region" description="Basic and acidic residues" evidence="1">
    <location>
        <begin position="171"/>
        <end position="228"/>
    </location>
</feature>
<feature type="compositionally biased region" description="Basic residues" evidence="1">
    <location>
        <begin position="154"/>
        <end position="170"/>
    </location>
</feature>
<feature type="compositionally biased region" description="Basic residues" evidence="1">
    <location>
        <begin position="63"/>
        <end position="74"/>
    </location>
</feature>
<sequence>MEGVESEGGTKRDTLSQRRCRTVPPRETQDGAPSGRSTPHGTPTPPGFDRALQPAPRLVDRTRRPRRRPPRRARGVVTGAGLDGGRLDRGRRPRQRPRHRDEPVGRVRLRRRPRLDDRPDPGALLRRHRAGHDRRDQHHGAVDEPRRRPDRPRARPRAPGGRRRPRRSLALRRDPRGRPAELHGVGPERHVGVPDRRRSAHVRVERRRDGSRLGDRPTGDGHLGECRRGRPRRRVRAVGPRAVVSRRDPCDQRHRRREPHRERGAARAVPARRRGVGDVRVVGSEGLGGAARAGRRGPQLRSRREPLLVRPHV</sequence>
<dbReference type="AlphaFoldDB" id="A0A6J6EB50"/>
<evidence type="ECO:0000256" key="1">
    <source>
        <dbReference type="SAM" id="MobiDB-lite"/>
    </source>
</evidence>
<accession>A0A6J6EB50</accession>
<name>A0A6J6EB50_9ZZZZ</name>
<feature type="compositionally biased region" description="Basic and acidic residues" evidence="1">
    <location>
        <begin position="133"/>
        <end position="153"/>
    </location>
</feature>
<protein>
    <submittedName>
        <fullName evidence="2">Unannotated protein</fullName>
    </submittedName>
</protein>
<gene>
    <name evidence="2" type="ORF">UFOPK1493_02532</name>
</gene>
<proteinExistence type="predicted"/>
<evidence type="ECO:0000313" key="2">
    <source>
        <dbReference type="EMBL" id="CAB4573086.1"/>
    </source>
</evidence>
<dbReference type="EMBL" id="CAEZSR010000106">
    <property type="protein sequence ID" value="CAB4573086.1"/>
    <property type="molecule type" value="Genomic_DNA"/>
</dbReference>
<feature type="region of interest" description="Disordered" evidence="1">
    <location>
        <begin position="1"/>
        <end position="313"/>
    </location>
</feature>
<reference evidence="2" key="1">
    <citation type="submission" date="2020-05" db="EMBL/GenBank/DDBJ databases">
        <authorList>
            <person name="Chiriac C."/>
            <person name="Salcher M."/>
            <person name="Ghai R."/>
            <person name="Kavagutti S V."/>
        </authorList>
    </citation>
    <scope>NUCLEOTIDE SEQUENCE</scope>
</reference>
<organism evidence="2">
    <name type="scientific">freshwater metagenome</name>
    <dbReference type="NCBI Taxonomy" id="449393"/>
    <lineage>
        <taxon>unclassified sequences</taxon>
        <taxon>metagenomes</taxon>
        <taxon>ecological metagenomes</taxon>
    </lineage>
</organism>